<feature type="transmembrane region" description="Helical" evidence="1">
    <location>
        <begin position="55"/>
        <end position="73"/>
    </location>
</feature>
<reference evidence="2 3" key="1">
    <citation type="submission" date="2018-03" db="EMBL/GenBank/DDBJ databases">
        <title>Lachnoclostridium SNUG30386 gen.nov., sp.nov., isolated from human faeces.</title>
        <authorList>
            <person name="Seo B."/>
            <person name="Jeon K."/>
            <person name="Ko G."/>
        </authorList>
    </citation>
    <scope>NUCLEOTIDE SEQUENCE [LARGE SCALE GENOMIC DNA]</scope>
    <source>
        <strain evidence="2 3">SNUG30386</strain>
    </source>
</reference>
<evidence type="ECO:0000313" key="2">
    <source>
        <dbReference type="EMBL" id="PST36269.1"/>
    </source>
</evidence>
<dbReference type="Pfam" id="PF19700">
    <property type="entry name" value="DUF6198"/>
    <property type="match status" value="1"/>
</dbReference>
<proteinExistence type="predicted"/>
<organism evidence="2 3">
    <name type="scientific">Clostridium fessum</name>
    <dbReference type="NCBI Taxonomy" id="2126740"/>
    <lineage>
        <taxon>Bacteria</taxon>
        <taxon>Bacillati</taxon>
        <taxon>Bacillota</taxon>
        <taxon>Clostridia</taxon>
        <taxon>Eubacteriales</taxon>
        <taxon>Clostridiaceae</taxon>
        <taxon>Clostridium</taxon>
    </lineage>
</organism>
<sequence length="235" mass="24715">MTEKPTGSGAARWGFYLMGLLILAMGLTLNTKAGLGVSPIISLSYAASVIWNRNFGDMTFVLYGIFVLIQAAIHLREKGKAGRSLLMKDALQFPLSIVFTRFLNVFSVCIPSLEECGTAASGLLGRLGVLMLALIFTGIGAAMSLSMRLVPNPGDGLVQVLADTFGIGTGLMKNCVDAFCIVLSLIMGLLFAGKPVGIGIGTVCAVMLVGRVIALFHHIFGKAMLQAAGLESGRN</sequence>
<feature type="transmembrane region" description="Helical" evidence="1">
    <location>
        <begin position="125"/>
        <end position="150"/>
    </location>
</feature>
<keyword evidence="3" id="KW-1185">Reference proteome</keyword>
<gene>
    <name evidence="2" type="ORF">C7U56_13315</name>
</gene>
<dbReference type="AlphaFoldDB" id="A0A2T3FLX4"/>
<feature type="transmembrane region" description="Helical" evidence="1">
    <location>
        <begin position="13"/>
        <end position="35"/>
    </location>
</feature>
<dbReference type="EMBL" id="PYLO01000005">
    <property type="protein sequence ID" value="PST36269.1"/>
    <property type="molecule type" value="Genomic_DNA"/>
</dbReference>
<accession>A0A2T3FLX4</accession>
<dbReference type="PANTHER" id="PTHR40078:SF1">
    <property type="entry name" value="INTEGRAL MEMBRANE PROTEIN"/>
    <property type="match status" value="1"/>
</dbReference>
<evidence type="ECO:0000313" key="3">
    <source>
        <dbReference type="Proteomes" id="UP000241048"/>
    </source>
</evidence>
<evidence type="ECO:0008006" key="4">
    <source>
        <dbReference type="Google" id="ProtNLM"/>
    </source>
</evidence>
<keyword evidence="1" id="KW-0472">Membrane</keyword>
<protein>
    <recommendedName>
        <fullName evidence="4">YitT family protein</fullName>
    </recommendedName>
</protein>
<feature type="transmembrane region" description="Helical" evidence="1">
    <location>
        <begin position="171"/>
        <end position="192"/>
    </location>
</feature>
<dbReference type="PANTHER" id="PTHR40078">
    <property type="entry name" value="INTEGRAL MEMBRANE PROTEIN-RELATED"/>
    <property type="match status" value="1"/>
</dbReference>
<dbReference type="InterPro" id="IPR038750">
    <property type="entry name" value="YczE/YyaS-like"/>
</dbReference>
<dbReference type="Proteomes" id="UP000241048">
    <property type="component" value="Unassembled WGS sequence"/>
</dbReference>
<evidence type="ECO:0000256" key="1">
    <source>
        <dbReference type="SAM" id="Phobius"/>
    </source>
</evidence>
<keyword evidence="1" id="KW-0812">Transmembrane</keyword>
<comment type="caution">
    <text evidence="2">The sequence shown here is derived from an EMBL/GenBank/DDBJ whole genome shotgun (WGS) entry which is preliminary data.</text>
</comment>
<feature type="transmembrane region" description="Helical" evidence="1">
    <location>
        <begin position="198"/>
        <end position="216"/>
    </location>
</feature>
<name>A0A2T3FLX4_9CLOT</name>
<keyword evidence="1" id="KW-1133">Transmembrane helix</keyword>